<dbReference type="KEGG" id="eus:EUTSA_v10026498mg"/>
<dbReference type="PANTHER" id="PTHR33526:SF40">
    <property type="entry name" value="(RAPE) HYPOTHETICAL PROTEIN"/>
    <property type="match status" value="1"/>
</dbReference>
<dbReference type="PANTHER" id="PTHR33526">
    <property type="entry name" value="OS07G0123800 PROTEIN"/>
    <property type="match status" value="1"/>
</dbReference>
<keyword evidence="2" id="KW-1185">Reference proteome</keyword>
<gene>
    <name evidence="1" type="ORF">EUTSA_v10026498mg</name>
</gene>
<dbReference type="Gramene" id="ESQ53312">
    <property type="protein sequence ID" value="ESQ53312"/>
    <property type="gene ID" value="EUTSA_v10026498mg"/>
</dbReference>
<name>V4MDL0_EUTSA</name>
<sequence length="149" mass="16599">MSKKKETKLSKYMKVPIKMVVKGRDLYIKSMNQFSSHDLLGSGMAFGIPVCQVSALPRSFSASHSQNSVRAKEHRVPELVRAASARNTTVDTQHGPSTKLQKAKSVRNCDVPHGFERIDETRPLIDLGSINHKVLEKSKSKSYGVVKYT</sequence>
<accession>V4MDL0</accession>
<dbReference type="AlphaFoldDB" id="V4MDL0"/>
<protein>
    <submittedName>
        <fullName evidence="1">Uncharacterized protein</fullName>
    </submittedName>
</protein>
<evidence type="ECO:0000313" key="2">
    <source>
        <dbReference type="Proteomes" id="UP000030689"/>
    </source>
</evidence>
<dbReference type="OrthoDB" id="694638at2759"/>
<reference evidence="1 2" key="1">
    <citation type="journal article" date="2013" name="Front. Plant Sci.">
        <title>The Reference Genome of the Halophytic Plant Eutrema salsugineum.</title>
        <authorList>
            <person name="Yang R."/>
            <person name="Jarvis D.E."/>
            <person name="Chen H."/>
            <person name="Beilstein M.A."/>
            <person name="Grimwood J."/>
            <person name="Jenkins J."/>
            <person name="Shu S."/>
            <person name="Prochnik S."/>
            <person name="Xin M."/>
            <person name="Ma C."/>
            <person name="Schmutz J."/>
            <person name="Wing R.A."/>
            <person name="Mitchell-Olds T."/>
            <person name="Schumaker K.S."/>
            <person name="Wang X."/>
        </authorList>
    </citation>
    <scope>NUCLEOTIDE SEQUENCE [LARGE SCALE GENOMIC DNA]</scope>
</reference>
<dbReference type="eggNOG" id="ENOG502R7IJ">
    <property type="taxonomic scope" value="Eukaryota"/>
</dbReference>
<organism evidence="1 2">
    <name type="scientific">Eutrema salsugineum</name>
    <name type="common">Saltwater cress</name>
    <name type="synonym">Sisymbrium salsugineum</name>
    <dbReference type="NCBI Taxonomy" id="72664"/>
    <lineage>
        <taxon>Eukaryota</taxon>
        <taxon>Viridiplantae</taxon>
        <taxon>Streptophyta</taxon>
        <taxon>Embryophyta</taxon>
        <taxon>Tracheophyta</taxon>
        <taxon>Spermatophyta</taxon>
        <taxon>Magnoliopsida</taxon>
        <taxon>eudicotyledons</taxon>
        <taxon>Gunneridae</taxon>
        <taxon>Pentapetalae</taxon>
        <taxon>rosids</taxon>
        <taxon>malvids</taxon>
        <taxon>Brassicales</taxon>
        <taxon>Brassicaceae</taxon>
        <taxon>Eutremeae</taxon>
        <taxon>Eutrema</taxon>
    </lineage>
</organism>
<evidence type="ECO:0000313" key="1">
    <source>
        <dbReference type="EMBL" id="ESQ53312.1"/>
    </source>
</evidence>
<dbReference type="EMBL" id="KI517384">
    <property type="protein sequence ID" value="ESQ53312.1"/>
    <property type="molecule type" value="Genomic_DNA"/>
</dbReference>
<proteinExistence type="predicted"/>
<dbReference type="STRING" id="72664.V4MDL0"/>
<dbReference type="Proteomes" id="UP000030689">
    <property type="component" value="Unassembled WGS sequence"/>
</dbReference>
<dbReference type="OMA" id="MNQFSSH"/>